<reference evidence="2" key="1">
    <citation type="submission" date="2016-06" db="EMBL/GenBank/DDBJ databases">
        <title>Parallel loss of symbiosis genes in relatives of nitrogen-fixing non-legume Parasponia.</title>
        <authorList>
            <person name="Van Velzen R."/>
            <person name="Holmer R."/>
            <person name="Bu F."/>
            <person name="Rutten L."/>
            <person name="Van Zeijl A."/>
            <person name="Liu W."/>
            <person name="Santuari L."/>
            <person name="Cao Q."/>
            <person name="Sharma T."/>
            <person name="Shen D."/>
            <person name="Roswanjaya Y."/>
            <person name="Wardhani T."/>
            <person name="Kalhor M.S."/>
            <person name="Jansen J."/>
            <person name="Van den Hoogen J."/>
            <person name="Gungor B."/>
            <person name="Hartog M."/>
            <person name="Hontelez J."/>
            <person name="Verver J."/>
            <person name="Yang W.-C."/>
            <person name="Schijlen E."/>
            <person name="Repin R."/>
            <person name="Schilthuizen M."/>
            <person name="Schranz E."/>
            <person name="Heidstra R."/>
            <person name="Miyata K."/>
            <person name="Fedorova E."/>
            <person name="Kohlen W."/>
            <person name="Bisseling T."/>
            <person name="Smit S."/>
            <person name="Geurts R."/>
        </authorList>
    </citation>
    <scope>NUCLEOTIDE SEQUENCE [LARGE SCALE GENOMIC DNA]</scope>
    <source>
        <strain evidence="2">cv. WU1-14</strain>
    </source>
</reference>
<accession>A0A2P5C670</accession>
<name>A0A2P5C670_PARAD</name>
<sequence length="103" mass="11758">LVLSYKTDGSFSLSIVAIKFHVNQTAFELSQTSRSSLGCPFFFLSFWFRLIHMVVGIPKALLNQMFGNDRDVPEEGISLLIRRKLVKLMNGDVQYLKEVRCCP</sequence>
<dbReference type="Proteomes" id="UP000237105">
    <property type="component" value="Unassembled WGS sequence"/>
</dbReference>
<comment type="caution">
    <text evidence="1">The sequence shown here is derived from an EMBL/GenBank/DDBJ whole genome shotgun (WGS) entry which is preliminary data.</text>
</comment>
<gene>
    <name evidence="1" type="ORF">PanWU01x14_179790</name>
</gene>
<dbReference type="STRING" id="3476.A0A2P5C670"/>
<dbReference type="AlphaFoldDB" id="A0A2P5C670"/>
<evidence type="ECO:0000313" key="2">
    <source>
        <dbReference type="Proteomes" id="UP000237105"/>
    </source>
</evidence>
<proteinExistence type="predicted"/>
<protein>
    <submittedName>
        <fullName evidence="1">Uncharacterized protein</fullName>
    </submittedName>
</protein>
<dbReference type="EMBL" id="JXTB01000169">
    <property type="protein sequence ID" value="PON56566.1"/>
    <property type="molecule type" value="Genomic_DNA"/>
</dbReference>
<dbReference type="OrthoDB" id="1924328at2759"/>
<keyword evidence="2" id="KW-1185">Reference proteome</keyword>
<organism evidence="1 2">
    <name type="scientific">Parasponia andersonii</name>
    <name type="common">Sponia andersonii</name>
    <dbReference type="NCBI Taxonomy" id="3476"/>
    <lineage>
        <taxon>Eukaryota</taxon>
        <taxon>Viridiplantae</taxon>
        <taxon>Streptophyta</taxon>
        <taxon>Embryophyta</taxon>
        <taxon>Tracheophyta</taxon>
        <taxon>Spermatophyta</taxon>
        <taxon>Magnoliopsida</taxon>
        <taxon>eudicotyledons</taxon>
        <taxon>Gunneridae</taxon>
        <taxon>Pentapetalae</taxon>
        <taxon>rosids</taxon>
        <taxon>fabids</taxon>
        <taxon>Rosales</taxon>
        <taxon>Cannabaceae</taxon>
        <taxon>Parasponia</taxon>
    </lineage>
</organism>
<feature type="non-terminal residue" evidence="1">
    <location>
        <position position="1"/>
    </location>
</feature>
<evidence type="ECO:0000313" key="1">
    <source>
        <dbReference type="EMBL" id="PON56566.1"/>
    </source>
</evidence>